<sequence>MNTQNTSNRKPRVGGRGGNLGGGGEPAEASGLPRFFLAQHTTPLRLTSGLWAAFFAELVTTQPLFAGDSEVQQLLHIFKLLGTPNEQVWPGVSKLPNWHEYPQWNPSKVSDLVHGLDADAVLNDVNKELY</sequence>
<dbReference type="AlphaFoldDB" id="A0A0N7KKZ6"/>
<dbReference type="SUPFAM" id="SSF56112">
    <property type="entry name" value="Protein kinase-like (PK-like)"/>
    <property type="match status" value="1"/>
</dbReference>
<reference evidence="3" key="1">
    <citation type="journal article" date="2005" name="Nature">
        <title>The map-based sequence of the rice genome.</title>
        <authorList>
            <consortium name="International rice genome sequencing project (IRGSP)"/>
            <person name="Matsumoto T."/>
            <person name="Wu J."/>
            <person name="Kanamori H."/>
            <person name="Katayose Y."/>
            <person name="Fujisawa M."/>
            <person name="Namiki N."/>
            <person name="Mizuno H."/>
            <person name="Yamamoto K."/>
            <person name="Antonio B.A."/>
            <person name="Baba T."/>
            <person name="Sakata K."/>
            <person name="Nagamura Y."/>
            <person name="Aoki H."/>
            <person name="Arikawa K."/>
            <person name="Arita K."/>
            <person name="Bito T."/>
            <person name="Chiden Y."/>
            <person name="Fujitsuka N."/>
            <person name="Fukunaka R."/>
            <person name="Hamada M."/>
            <person name="Harada C."/>
            <person name="Hayashi A."/>
            <person name="Hijishita S."/>
            <person name="Honda M."/>
            <person name="Hosokawa S."/>
            <person name="Ichikawa Y."/>
            <person name="Idonuma A."/>
            <person name="Iijima M."/>
            <person name="Ikeda M."/>
            <person name="Ikeno M."/>
            <person name="Ito K."/>
            <person name="Ito S."/>
            <person name="Ito T."/>
            <person name="Ito Y."/>
            <person name="Ito Y."/>
            <person name="Iwabuchi A."/>
            <person name="Kamiya K."/>
            <person name="Karasawa W."/>
            <person name="Kurita K."/>
            <person name="Katagiri S."/>
            <person name="Kikuta A."/>
            <person name="Kobayashi H."/>
            <person name="Kobayashi N."/>
            <person name="Machita K."/>
            <person name="Maehara T."/>
            <person name="Masukawa M."/>
            <person name="Mizubayashi T."/>
            <person name="Mukai Y."/>
            <person name="Nagasaki H."/>
            <person name="Nagata Y."/>
            <person name="Naito S."/>
            <person name="Nakashima M."/>
            <person name="Nakama Y."/>
            <person name="Nakamichi Y."/>
            <person name="Nakamura M."/>
            <person name="Meguro A."/>
            <person name="Negishi M."/>
            <person name="Ohta I."/>
            <person name="Ohta T."/>
            <person name="Okamoto M."/>
            <person name="Ono N."/>
            <person name="Saji S."/>
            <person name="Sakaguchi M."/>
            <person name="Sakai K."/>
            <person name="Shibata M."/>
            <person name="Shimokawa T."/>
            <person name="Song J."/>
            <person name="Takazaki Y."/>
            <person name="Terasawa K."/>
            <person name="Tsugane M."/>
            <person name="Tsuji K."/>
            <person name="Ueda S."/>
            <person name="Waki K."/>
            <person name="Yamagata H."/>
            <person name="Yamamoto M."/>
            <person name="Yamamoto S."/>
            <person name="Yamane H."/>
            <person name="Yoshiki S."/>
            <person name="Yoshihara R."/>
            <person name="Yukawa K."/>
            <person name="Zhong H."/>
            <person name="Yano M."/>
            <person name="Yuan Q."/>
            <person name="Ouyang S."/>
            <person name="Liu J."/>
            <person name="Jones K.M."/>
            <person name="Gansberger K."/>
            <person name="Moffat K."/>
            <person name="Hill J."/>
            <person name="Bera J."/>
            <person name="Fadrosh D."/>
            <person name="Jin S."/>
            <person name="Johri S."/>
            <person name="Kim M."/>
            <person name="Overton L."/>
            <person name="Reardon M."/>
            <person name="Tsitrin T."/>
            <person name="Vuong H."/>
            <person name="Weaver B."/>
            <person name="Ciecko A."/>
            <person name="Tallon L."/>
            <person name="Jackson J."/>
            <person name="Pai G."/>
            <person name="Aken S.V."/>
            <person name="Utterback T."/>
            <person name="Reidmuller S."/>
            <person name="Feldblyum T."/>
            <person name="Hsiao J."/>
            <person name="Zismann V."/>
            <person name="Iobst S."/>
            <person name="de Vazeille A.R."/>
            <person name="Buell C.R."/>
            <person name="Ying K."/>
            <person name="Li Y."/>
            <person name="Lu T."/>
            <person name="Huang Y."/>
            <person name="Zhao Q."/>
            <person name="Feng Q."/>
            <person name="Zhang L."/>
            <person name="Zhu J."/>
            <person name="Weng Q."/>
            <person name="Mu J."/>
            <person name="Lu Y."/>
            <person name="Fan D."/>
            <person name="Liu Y."/>
            <person name="Guan J."/>
            <person name="Zhang Y."/>
            <person name="Yu S."/>
            <person name="Liu X."/>
            <person name="Zhang Y."/>
            <person name="Hong G."/>
            <person name="Han B."/>
            <person name="Choisne N."/>
            <person name="Demange N."/>
            <person name="Orjeda G."/>
            <person name="Samain S."/>
            <person name="Cattolico L."/>
            <person name="Pelletier E."/>
            <person name="Couloux A."/>
            <person name="Segurens B."/>
            <person name="Wincker P."/>
            <person name="D'Hont A."/>
            <person name="Scarpelli C."/>
            <person name="Weissenbach J."/>
            <person name="Salanoubat M."/>
            <person name="Quetier F."/>
            <person name="Yu Y."/>
            <person name="Kim H.R."/>
            <person name="Rambo T."/>
            <person name="Currie J."/>
            <person name="Collura K."/>
            <person name="Luo M."/>
            <person name="Yang T."/>
            <person name="Ammiraju J.S.S."/>
            <person name="Engler F."/>
            <person name="Soderlund C."/>
            <person name="Wing R.A."/>
            <person name="Palmer L.E."/>
            <person name="de la Bastide M."/>
            <person name="Spiegel L."/>
            <person name="Nascimento L."/>
            <person name="Zutavern T."/>
            <person name="O'Shaughnessy A."/>
            <person name="Dike S."/>
            <person name="Dedhia N."/>
            <person name="Preston R."/>
            <person name="Balija V."/>
            <person name="McCombie W.R."/>
            <person name="Chow T."/>
            <person name="Chen H."/>
            <person name="Chung M."/>
            <person name="Chen C."/>
            <person name="Shaw J."/>
            <person name="Wu H."/>
            <person name="Hsiao K."/>
            <person name="Chao Y."/>
            <person name="Chu M."/>
            <person name="Cheng C."/>
            <person name="Hour A."/>
            <person name="Lee P."/>
            <person name="Lin S."/>
            <person name="Lin Y."/>
            <person name="Liou J."/>
            <person name="Liu S."/>
            <person name="Hsing Y."/>
            <person name="Raghuvanshi S."/>
            <person name="Mohanty A."/>
            <person name="Bharti A.K."/>
            <person name="Gaur A."/>
            <person name="Gupta V."/>
            <person name="Kumar D."/>
            <person name="Ravi V."/>
            <person name="Vij S."/>
            <person name="Kapur A."/>
            <person name="Khurana P."/>
            <person name="Khurana P."/>
            <person name="Khurana J.P."/>
            <person name="Tyagi A.K."/>
            <person name="Gaikwad K."/>
            <person name="Singh A."/>
            <person name="Dalal V."/>
            <person name="Srivastava S."/>
            <person name="Dixit A."/>
            <person name="Pal A.K."/>
            <person name="Ghazi I.A."/>
            <person name="Yadav M."/>
            <person name="Pandit A."/>
            <person name="Bhargava A."/>
            <person name="Sureshbabu K."/>
            <person name="Batra K."/>
            <person name="Sharma T.R."/>
            <person name="Mohapatra T."/>
            <person name="Singh N.K."/>
            <person name="Messing J."/>
            <person name="Nelson A.B."/>
            <person name="Fuks G."/>
            <person name="Kavchok S."/>
            <person name="Keizer G."/>
            <person name="Linton E."/>
            <person name="Llaca V."/>
            <person name="Song R."/>
            <person name="Tanyolac B."/>
            <person name="Young S."/>
            <person name="Ho-Il K."/>
            <person name="Hahn J.H."/>
            <person name="Sangsakoo G."/>
            <person name="Vanavichit A."/>
            <person name="de Mattos Luiz.A.T."/>
            <person name="Zimmer P.D."/>
            <person name="Malone G."/>
            <person name="Dellagostin O."/>
            <person name="de Oliveira A.C."/>
            <person name="Bevan M."/>
            <person name="Bancroft I."/>
            <person name="Minx P."/>
            <person name="Cordum H."/>
            <person name="Wilson R."/>
            <person name="Cheng Z."/>
            <person name="Jin W."/>
            <person name="Jiang J."/>
            <person name="Leong S.A."/>
            <person name="Iwama H."/>
            <person name="Gojobori T."/>
            <person name="Itoh T."/>
            <person name="Niimura Y."/>
            <person name="Fujii Y."/>
            <person name="Habara T."/>
            <person name="Sakai H."/>
            <person name="Sato Y."/>
            <person name="Wilson G."/>
            <person name="Kumar K."/>
            <person name="McCouch S."/>
            <person name="Juretic N."/>
            <person name="Hoen D."/>
            <person name="Wright S."/>
            <person name="Bruskiewich R."/>
            <person name="Bureau T."/>
            <person name="Miyao A."/>
            <person name="Hirochika H."/>
            <person name="Nishikawa T."/>
            <person name="Kadowaki K."/>
            <person name="Sugiura M."/>
            <person name="Burr B."/>
            <person name="Sasaki T."/>
        </authorList>
    </citation>
    <scope>NUCLEOTIDE SEQUENCE [LARGE SCALE GENOMIC DNA]</scope>
    <source>
        <strain evidence="3">cv. Nipponbare</strain>
    </source>
</reference>
<evidence type="ECO:0000256" key="1">
    <source>
        <dbReference type="SAM" id="MobiDB-lite"/>
    </source>
</evidence>
<dbReference type="InterPro" id="IPR011009">
    <property type="entry name" value="Kinase-like_dom_sf"/>
</dbReference>
<name>A0A0N7KKZ6_ORYSJ</name>
<reference evidence="2 3" key="2">
    <citation type="journal article" date="2013" name="Plant Cell Physiol.">
        <title>Rice Annotation Project Database (RAP-DB): an integrative and interactive database for rice genomics.</title>
        <authorList>
            <person name="Sakai H."/>
            <person name="Lee S.S."/>
            <person name="Tanaka T."/>
            <person name="Numa H."/>
            <person name="Kim J."/>
            <person name="Kawahara Y."/>
            <person name="Wakimoto H."/>
            <person name="Yang C.C."/>
            <person name="Iwamoto M."/>
            <person name="Abe T."/>
            <person name="Yamada Y."/>
            <person name="Muto A."/>
            <person name="Inokuchi H."/>
            <person name="Ikemura T."/>
            <person name="Matsumoto T."/>
            <person name="Sasaki T."/>
            <person name="Itoh T."/>
        </authorList>
    </citation>
    <scope>NUCLEOTIDE SEQUENCE [LARGE SCALE GENOMIC DNA]</scope>
    <source>
        <strain evidence="3">cv. Nipponbare</strain>
    </source>
</reference>
<dbReference type="STRING" id="39947.A0A0N7KKZ6"/>
<dbReference type="Gramene" id="Os05t0483801-00">
    <property type="protein sequence ID" value="Os05t0483801-00"/>
    <property type="gene ID" value="Os05g0483801"/>
</dbReference>
<reference evidence="2 3" key="3">
    <citation type="journal article" date="2013" name="Rice">
        <title>Improvement of the Oryza sativa Nipponbare reference genome using next generation sequence and optical map data.</title>
        <authorList>
            <person name="Kawahara Y."/>
            <person name="de la Bastide M."/>
            <person name="Hamilton J.P."/>
            <person name="Kanamori H."/>
            <person name="McCombie W.R."/>
            <person name="Ouyang S."/>
            <person name="Schwartz D.C."/>
            <person name="Tanaka T."/>
            <person name="Wu J."/>
            <person name="Zhou S."/>
            <person name="Childs K.L."/>
            <person name="Davidson R.M."/>
            <person name="Lin H."/>
            <person name="Quesada-Ocampo L."/>
            <person name="Vaillancourt B."/>
            <person name="Sakai H."/>
            <person name="Lee S.S."/>
            <person name="Kim J."/>
            <person name="Numa H."/>
            <person name="Itoh T."/>
            <person name="Buell C.R."/>
            <person name="Matsumoto T."/>
        </authorList>
    </citation>
    <scope>NUCLEOTIDE SEQUENCE [LARGE SCALE GENOMIC DNA]</scope>
    <source>
        <strain evidence="3">cv. Nipponbare</strain>
    </source>
</reference>
<proteinExistence type="predicted"/>
<dbReference type="Proteomes" id="UP000059680">
    <property type="component" value="Chromosome 5"/>
</dbReference>
<dbReference type="PaxDb" id="39947-A0A0N7KKZ6"/>
<accession>A0A0N7KKZ6</accession>
<dbReference type="InParanoid" id="A0A0N7KKZ6"/>
<dbReference type="EMBL" id="AP014961">
    <property type="protein sequence ID" value="BAS94601.1"/>
    <property type="molecule type" value="Genomic_DNA"/>
</dbReference>
<dbReference type="eggNOG" id="KOG0594">
    <property type="taxonomic scope" value="Eukaryota"/>
</dbReference>
<evidence type="ECO:0000313" key="2">
    <source>
        <dbReference type="EMBL" id="BAS94601.1"/>
    </source>
</evidence>
<organism evidence="2 3">
    <name type="scientific">Oryza sativa subsp. japonica</name>
    <name type="common">Rice</name>
    <dbReference type="NCBI Taxonomy" id="39947"/>
    <lineage>
        <taxon>Eukaryota</taxon>
        <taxon>Viridiplantae</taxon>
        <taxon>Streptophyta</taxon>
        <taxon>Embryophyta</taxon>
        <taxon>Tracheophyta</taxon>
        <taxon>Spermatophyta</taxon>
        <taxon>Magnoliopsida</taxon>
        <taxon>Liliopsida</taxon>
        <taxon>Poales</taxon>
        <taxon>Poaceae</taxon>
        <taxon>BOP clade</taxon>
        <taxon>Oryzoideae</taxon>
        <taxon>Oryzeae</taxon>
        <taxon>Oryzinae</taxon>
        <taxon>Oryza</taxon>
        <taxon>Oryza sativa</taxon>
    </lineage>
</organism>
<feature type="compositionally biased region" description="Gly residues" evidence="1">
    <location>
        <begin position="14"/>
        <end position="25"/>
    </location>
</feature>
<dbReference type="Gene3D" id="1.10.510.10">
    <property type="entry name" value="Transferase(Phosphotransferase) domain 1"/>
    <property type="match status" value="1"/>
</dbReference>
<protein>
    <submittedName>
        <fullName evidence="2">Os05g0483801 protein</fullName>
    </submittedName>
</protein>
<dbReference type="SMR" id="A0A0N7KKZ6"/>
<evidence type="ECO:0000313" key="3">
    <source>
        <dbReference type="Proteomes" id="UP000059680"/>
    </source>
</evidence>
<feature type="region of interest" description="Disordered" evidence="1">
    <location>
        <begin position="1"/>
        <end position="26"/>
    </location>
</feature>
<keyword evidence="3" id="KW-1185">Reference proteome</keyword>
<gene>
    <name evidence="2" type="ordered locus">Os05g0483801</name>
    <name evidence="2" type="ORF">OSNPB_050483801</name>
</gene>